<feature type="region of interest" description="Disordered" evidence="1">
    <location>
        <begin position="220"/>
        <end position="247"/>
    </location>
</feature>
<evidence type="ECO:0000313" key="2">
    <source>
        <dbReference type="EMBL" id="CAI9166670.1"/>
    </source>
</evidence>
<keyword evidence="3" id="KW-1185">Reference proteome</keyword>
<reference evidence="2" key="1">
    <citation type="submission" date="2023-04" db="EMBL/GenBank/DDBJ databases">
        <authorList>
            <consortium name="ELIXIR-Norway"/>
        </authorList>
    </citation>
    <scope>NUCLEOTIDE SEQUENCE [LARGE SCALE GENOMIC DNA]</scope>
</reference>
<feature type="compositionally biased region" description="Basic and acidic residues" evidence="1">
    <location>
        <begin position="220"/>
        <end position="234"/>
    </location>
</feature>
<protein>
    <submittedName>
        <fullName evidence="2">Uncharacterized protein</fullName>
    </submittedName>
</protein>
<gene>
    <name evidence="2" type="ORF">MRATA1EN1_LOCUS15632</name>
</gene>
<accession>A0ABN8YZV1</accession>
<name>A0ABN8YZV1_RANTA</name>
<dbReference type="EMBL" id="OX459962">
    <property type="protein sequence ID" value="CAI9166670.1"/>
    <property type="molecule type" value="Genomic_DNA"/>
</dbReference>
<sequence>MLLAAEWACEFLAAHPPPFLVLSACQGFLILRSSLQGHSVLFKGKWSFREVFRPRFQRFWRPRGKSEWKREIRRRVPRQGLGPFSAFSVCTASLLSTEGRATSRACSLLAAECSLAGREAHPHAMTTLLGPTSQWPGCRKGSLHPALRALGVTPLDGCALQWAAARSPQHRAWVGASEPESRLCPGLTQEPPACSQKFQDLGCLGAACLVKLADSRDKEQTVHRVHRTETRPRLELPTSPPHGQMGRWERGLTHRRHRQGFGGGSVELN</sequence>
<organism evidence="2 3">
    <name type="scientific">Rangifer tarandus platyrhynchus</name>
    <name type="common">Svalbard reindeer</name>
    <dbReference type="NCBI Taxonomy" id="3082113"/>
    <lineage>
        <taxon>Eukaryota</taxon>
        <taxon>Metazoa</taxon>
        <taxon>Chordata</taxon>
        <taxon>Craniata</taxon>
        <taxon>Vertebrata</taxon>
        <taxon>Euteleostomi</taxon>
        <taxon>Mammalia</taxon>
        <taxon>Eutheria</taxon>
        <taxon>Laurasiatheria</taxon>
        <taxon>Artiodactyla</taxon>
        <taxon>Ruminantia</taxon>
        <taxon>Pecora</taxon>
        <taxon>Cervidae</taxon>
        <taxon>Odocoileinae</taxon>
        <taxon>Rangifer</taxon>
    </lineage>
</organism>
<evidence type="ECO:0000313" key="3">
    <source>
        <dbReference type="Proteomes" id="UP001176941"/>
    </source>
</evidence>
<proteinExistence type="predicted"/>
<evidence type="ECO:0000256" key="1">
    <source>
        <dbReference type="SAM" id="MobiDB-lite"/>
    </source>
</evidence>
<dbReference type="Proteomes" id="UP001176941">
    <property type="component" value="Chromosome 26"/>
</dbReference>